<evidence type="ECO:0000313" key="2">
    <source>
        <dbReference type="Proteomes" id="UP000477750"/>
    </source>
</evidence>
<organism evidence="1 2">
    <name type="scientific">Glycomyces albidus</name>
    <dbReference type="NCBI Taxonomy" id="2656774"/>
    <lineage>
        <taxon>Bacteria</taxon>
        <taxon>Bacillati</taxon>
        <taxon>Actinomycetota</taxon>
        <taxon>Actinomycetes</taxon>
        <taxon>Glycomycetales</taxon>
        <taxon>Glycomycetaceae</taxon>
        <taxon>Glycomyces</taxon>
    </lineage>
</organism>
<proteinExistence type="predicted"/>
<reference evidence="1 2" key="1">
    <citation type="submission" date="2019-10" db="EMBL/GenBank/DDBJ databases">
        <title>Glycomyces albidus sp. nov., a novel actinomycete isolated from rhizosphere soil of wheat (Triticum aestivum L.).</title>
        <authorList>
            <person name="Qian L."/>
        </authorList>
    </citation>
    <scope>NUCLEOTIDE SEQUENCE [LARGE SCALE GENOMIC DNA]</scope>
    <source>
        <strain evidence="1 2">NEAU-7082</strain>
    </source>
</reference>
<dbReference type="InterPro" id="IPR014347">
    <property type="entry name" value="Tautomerase/MIF_sf"/>
</dbReference>
<keyword evidence="2" id="KW-1185">Reference proteome</keyword>
<dbReference type="RefSeq" id="WP_153024725.1">
    <property type="nucleotide sequence ID" value="NZ_WIAO01000007.1"/>
</dbReference>
<dbReference type="Gene3D" id="3.30.429.10">
    <property type="entry name" value="Macrophage Migration Inhibitory Factor"/>
    <property type="match status" value="1"/>
</dbReference>
<evidence type="ECO:0000313" key="1">
    <source>
        <dbReference type="EMBL" id="MQM25574.1"/>
    </source>
</evidence>
<dbReference type="SUPFAM" id="SSF55331">
    <property type="entry name" value="Tautomerase/MIF"/>
    <property type="match status" value="1"/>
</dbReference>
<name>A0A6L5G7F2_9ACTN</name>
<accession>A0A6L5G7F2</accession>
<dbReference type="EMBL" id="WIAO01000007">
    <property type="protein sequence ID" value="MQM25574.1"/>
    <property type="molecule type" value="Genomic_DNA"/>
</dbReference>
<dbReference type="Proteomes" id="UP000477750">
    <property type="component" value="Unassembled WGS sequence"/>
</dbReference>
<sequence>MPQFFIEAPKGIGHEAKQQLMSEVTDAIEEAYRMRPDIQVWLREYSGDDVAFDGRLYGDEPMRPVCFLEAPELADEDASRTMTKRINDAIEVAYRGIANTEETLILMNHYPLQHAGFQGRLQSDDPAVVEAVKRLNER</sequence>
<dbReference type="AlphaFoldDB" id="A0A6L5G7F2"/>
<protein>
    <submittedName>
        <fullName evidence="1">N-acetylmuramic acid 6-phosphate etherase</fullName>
    </submittedName>
</protein>
<comment type="caution">
    <text evidence="1">The sequence shown here is derived from an EMBL/GenBank/DDBJ whole genome shotgun (WGS) entry which is preliminary data.</text>
</comment>
<gene>
    <name evidence="1" type="ORF">GFD30_08315</name>
</gene>